<proteinExistence type="predicted"/>
<name>A0AAD4M0I8_9AGAM</name>
<reference evidence="1" key="1">
    <citation type="journal article" date="2022" name="New Phytol.">
        <title>Evolutionary transition to the ectomycorrhizal habit in the genomes of a hyperdiverse lineage of mushroom-forming fungi.</title>
        <authorList>
            <person name="Looney B."/>
            <person name="Miyauchi S."/>
            <person name="Morin E."/>
            <person name="Drula E."/>
            <person name="Courty P.E."/>
            <person name="Kohler A."/>
            <person name="Kuo A."/>
            <person name="LaButti K."/>
            <person name="Pangilinan J."/>
            <person name="Lipzen A."/>
            <person name="Riley R."/>
            <person name="Andreopoulos W."/>
            <person name="He G."/>
            <person name="Johnson J."/>
            <person name="Nolan M."/>
            <person name="Tritt A."/>
            <person name="Barry K.W."/>
            <person name="Grigoriev I.V."/>
            <person name="Nagy L.G."/>
            <person name="Hibbett D."/>
            <person name="Henrissat B."/>
            <person name="Matheny P.B."/>
            <person name="Labbe J."/>
            <person name="Martin F.M."/>
        </authorList>
    </citation>
    <scope>NUCLEOTIDE SEQUENCE</scope>
    <source>
        <strain evidence="1">BPL690</strain>
    </source>
</reference>
<dbReference type="EMBL" id="WTXG01000041">
    <property type="protein sequence ID" value="KAI0297034.1"/>
    <property type="molecule type" value="Genomic_DNA"/>
</dbReference>
<sequence length="65" mass="7004">MMGTFRLAEVKGNLNDGVEVPFDSSVVKGEAKFYVSDGRLWVDLSATVFGTTCGPLKVELIPLPT</sequence>
<protein>
    <submittedName>
        <fullName evidence="1">Uncharacterized protein</fullName>
    </submittedName>
</protein>
<dbReference type="Proteomes" id="UP001203297">
    <property type="component" value="Unassembled WGS sequence"/>
</dbReference>
<evidence type="ECO:0000313" key="1">
    <source>
        <dbReference type="EMBL" id="KAI0297034.1"/>
    </source>
</evidence>
<organism evidence="1 2">
    <name type="scientific">Multifurca ochricompacta</name>
    <dbReference type="NCBI Taxonomy" id="376703"/>
    <lineage>
        <taxon>Eukaryota</taxon>
        <taxon>Fungi</taxon>
        <taxon>Dikarya</taxon>
        <taxon>Basidiomycota</taxon>
        <taxon>Agaricomycotina</taxon>
        <taxon>Agaricomycetes</taxon>
        <taxon>Russulales</taxon>
        <taxon>Russulaceae</taxon>
        <taxon>Multifurca</taxon>
    </lineage>
</organism>
<keyword evidence="2" id="KW-1185">Reference proteome</keyword>
<gene>
    <name evidence="1" type="ORF">B0F90DRAFT_1742554</name>
</gene>
<comment type="caution">
    <text evidence="1">The sequence shown here is derived from an EMBL/GenBank/DDBJ whole genome shotgun (WGS) entry which is preliminary data.</text>
</comment>
<dbReference type="AlphaFoldDB" id="A0AAD4M0I8"/>
<accession>A0AAD4M0I8</accession>
<evidence type="ECO:0000313" key="2">
    <source>
        <dbReference type="Proteomes" id="UP001203297"/>
    </source>
</evidence>